<proteinExistence type="predicted"/>
<feature type="region of interest" description="Disordered" evidence="3">
    <location>
        <begin position="1077"/>
        <end position="1103"/>
    </location>
</feature>
<gene>
    <name evidence="7" type="ORF">BU085_04140</name>
</gene>
<dbReference type="RefSeq" id="WP_107532494.1">
    <property type="nucleotide sequence ID" value="NZ_PZEV01000009.1"/>
</dbReference>
<evidence type="ECO:0000256" key="2">
    <source>
        <dbReference type="SAM" id="Coils"/>
    </source>
</evidence>
<feature type="domain" description="DUF1542" evidence="6">
    <location>
        <begin position="914"/>
        <end position="990"/>
    </location>
</feature>
<feature type="compositionally biased region" description="Polar residues" evidence="3">
    <location>
        <begin position="1758"/>
        <end position="1776"/>
    </location>
</feature>
<dbReference type="InterPro" id="IPR005877">
    <property type="entry name" value="YSIRK_signal_dom"/>
</dbReference>
<feature type="signal peptide" evidence="4">
    <location>
        <begin position="1"/>
        <end position="38"/>
    </location>
</feature>
<feature type="compositionally biased region" description="Polar residues" evidence="3">
    <location>
        <begin position="226"/>
        <end position="245"/>
    </location>
</feature>
<feature type="coiled-coil region" evidence="2">
    <location>
        <begin position="1396"/>
        <end position="1430"/>
    </location>
</feature>
<feature type="compositionally biased region" description="Basic and acidic residues" evidence="3">
    <location>
        <begin position="556"/>
        <end position="565"/>
    </location>
</feature>
<feature type="domain" description="DUF1542" evidence="6">
    <location>
        <begin position="451"/>
        <end position="526"/>
    </location>
</feature>
<keyword evidence="1 4" id="KW-0732">Signal</keyword>
<feature type="domain" description="DUF1542" evidence="6">
    <location>
        <begin position="606"/>
        <end position="680"/>
    </location>
</feature>
<feature type="domain" description="DUF1542" evidence="6">
    <location>
        <begin position="1145"/>
        <end position="1219"/>
    </location>
</feature>
<feature type="domain" description="DUF1542" evidence="6">
    <location>
        <begin position="1301"/>
        <end position="1373"/>
    </location>
</feature>
<feature type="region of interest" description="Disordered" evidence="3">
    <location>
        <begin position="114"/>
        <end position="209"/>
    </location>
</feature>
<dbReference type="Pfam" id="PF07564">
    <property type="entry name" value="DUF1542"/>
    <property type="match status" value="20"/>
</dbReference>
<feature type="compositionally biased region" description="Polar residues" evidence="3">
    <location>
        <begin position="42"/>
        <end position="83"/>
    </location>
</feature>
<evidence type="ECO:0000259" key="6">
    <source>
        <dbReference type="Pfam" id="PF07564"/>
    </source>
</evidence>
<feature type="domain" description="DUF1542" evidence="6">
    <location>
        <begin position="529"/>
        <end position="604"/>
    </location>
</feature>
<evidence type="ECO:0000259" key="5">
    <source>
        <dbReference type="Pfam" id="PF04650"/>
    </source>
</evidence>
<dbReference type="EMBL" id="PZEV01000009">
    <property type="protein sequence ID" value="PTI51727.1"/>
    <property type="molecule type" value="Genomic_DNA"/>
</dbReference>
<feature type="domain" description="DUF1542" evidence="6">
    <location>
        <begin position="298"/>
        <end position="372"/>
    </location>
</feature>
<feature type="region of interest" description="Disordered" evidence="3">
    <location>
        <begin position="706"/>
        <end position="725"/>
    </location>
</feature>
<feature type="compositionally biased region" description="Polar residues" evidence="3">
    <location>
        <begin position="116"/>
        <end position="125"/>
    </location>
</feature>
<feature type="coiled-coil region" evidence="2">
    <location>
        <begin position="452"/>
        <end position="495"/>
    </location>
</feature>
<feature type="region of interest" description="Disordered" evidence="3">
    <location>
        <begin position="542"/>
        <end position="565"/>
    </location>
</feature>
<feature type="domain" description="DUF1542" evidence="6">
    <location>
        <begin position="1607"/>
        <end position="1681"/>
    </location>
</feature>
<protein>
    <submittedName>
        <fullName evidence="7">YSIRK signal domain/LPXTG anchor domain surface protein</fullName>
    </submittedName>
</protein>
<comment type="caution">
    <text evidence="7">The sequence shown here is derived from an EMBL/GenBank/DDBJ whole genome shotgun (WGS) entry which is preliminary data.</text>
</comment>
<feature type="region of interest" description="Disordered" evidence="3">
    <location>
        <begin position="226"/>
        <end position="246"/>
    </location>
</feature>
<feature type="coiled-coil region" evidence="2">
    <location>
        <begin position="1223"/>
        <end position="1276"/>
    </location>
</feature>
<feature type="compositionally biased region" description="Polar residues" evidence="3">
    <location>
        <begin position="1077"/>
        <end position="1093"/>
    </location>
</feature>
<dbReference type="InterPro" id="IPR011439">
    <property type="entry name" value="DUF1542"/>
</dbReference>
<feature type="region of interest" description="Disordered" evidence="3">
    <location>
        <begin position="999"/>
        <end position="1021"/>
    </location>
</feature>
<keyword evidence="2" id="KW-0175">Coiled coil</keyword>
<sequence>MNLFKQQKFSIRKFNVGIFSALIATVAFLGVNPNSADAAEQDNVNVNGPLTDNVVNQGQPNDQTLPNENQAGNVNPANEQTSPQNAVAQEQNQQQNDNKNAVETNNEQIANPEATEANNDANQPNAVIDNPVNEGNQEQAQPQSNQEQAQETPKEKQDKESPIESNEGLNKQSKPVATVENNQTPKKRNKRDVGDDQNGNNVAPNQNQPVNAQDEALENAKQGATNEINQKATDKNQAIDNTTEATQEEKQLALNDVAHQQFNANNNINQANTTDDVTTAKNNGIAAIDAINVQARTRDAARNAVVQKVADQILTINNNPDATNEEKQEAVNQVHQTEQQALKDINAANTENEINGIQTQNVNAIGNVVPASTAKPNAIAEVNQAAATHNGDIDANQNATNEEKAVAKEQVNGLVQNTTTNINDASNNQDVTQAKELGINQINAVTPATTVKDEAKAEVNQSAEQIRNNNTNNYMDATTEEINVANNQVDQIVNQANTAIGAANTTNEVNEARDHALQELQNVAPDEVKKPDARNTIDHAYEQKKQAINDSNQSTTEEKNDAMNVLDPRKNEAYNNIDQALTNDEVANAVTNGINQINDVTPSTDKKQQAKSTIAQDADNKKRLINQDTNSTTEEHNAANANVDAAVTKANNDIDQAASNDDVDNAVTTNQNDINQIQQEAQVKPAAKAEIAQKVTDQEGVIQNTRGTTTEEQNEAQQALQNAKTEADQAIDAAQSNADVENVKNEQIAKIAAITPSKDYKNNAIAELENVANQRKHDLTQDPDMTNEERDYANDSVDRMLGQGSANVYQAANKQSVDSNKNDGINTINQVQAFVTTKSNARNEITQAADQRKATFPNDNNATTEEKEEASNNVDAIVAASNEQINQAKTDAAVNQIKDQTIQEINQVIPANTKKETALADIKTKQDQQTYIINNEPNATTEEKEAALQTLTQAVTTANDEINAATTNAQVDTAVQNGETNIGNVVPETQTKTNAKNEVDQAATNQNNTIDQNQDATTEEKDAAKQLVARTQNNANQAIVNAENAADVEAKKNEGINSIGQITADTGIKTAVKTDLQNQANDKKQQIANNNGSTEEEKQAANTKVDDALQQGLTDVTNAQSIVDVNNAVKATDQAIQSVQPETTVKDNAKQDIQNSINQQKDAVNQNPQATNEEKQLASNKLDDIANQVTGNIDHANTNNDVDQAKNEGTTQINQFVPSIVKKSNATQELDNAADLKQEELDKTPNATQEDIAEAKQAVQNALTSAKDQVAQAQTDQDVDNAKANGVSEIKAIQPIGTLRQAALEEFTNVYNDKVSEIEADFDGTQEEVNAALADLAAIKTQAEASINQAINVARLTAAKEHAIENVNQFDVTFTKKPSALTHIKQVATTKENEINANATATAQEKEAAIQNVNEQLEIAEININNGETNQEVEDALTNGETAINGINPEVVTKPNAINSIDNLANQLKETFANTPGATVDELNEANQQVDNILESAKTEIANATSDIDIAQIKANAMNDLNAVVVNVEQKAIAANALKEQADKVQDMIDSNDDATETEKLAAEEQLNDILEQGLSDIDAKDTNDDITKVKESALKQLKAINVVAVVKPEARNTIANLVQKQIDKINQTPKATKEEKEAAIEQLNPIEQNAIELIKATPSDSEVKTIVKDAEQQISQIEAQASIKDETEKEINKHIQQQKVIINNADVSQRQKDKALSQLDRLASLIADQLDAADTNEAVMKVKEEAIEQIEAILPETEQQSPQKSDVGSNPTKEANGNDEGNDESNALTKIESDESVETDTEVDKQNSLETLPETGQHDNQLPLAGITFAAGAALVSRRMVQKKDKLK</sequence>
<evidence type="ECO:0000313" key="8">
    <source>
        <dbReference type="Proteomes" id="UP000240717"/>
    </source>
</evidence>
<feature type="coiled-coil region" evidence="2">
    <location>
        <begin position="1480"/>
        <end position="1514"/>
    </location>
</feature>
<evidence type="ECO:0000313" key="7">
    <source>
        <dbReference type="EMBL" id="PTI51727.1"/>
    </source>
</evidence>
<feature type="compositionally biased region" description="Low complexity" evidence="3">
    <location>
        <begin position="136"/>
        <end position="151"/>
    </location>
</feature>
<dbReference type="NCBIfam" id="TIGR01168">
    <property type="entry name" value="YSIRK_signal"/>
    <property type="match status" value="1"/>
</dbReference>
<feature type="domain" description="YSIRK Gram-positive signal peptide" evidence="5">
    <location>
        <begin position="5"/>
        <end position="29"/>
    </location>
</feature>
<evidence type="ECO:0000256" key="1">
    <source>
        <dbReference type="ARBA" id="ARBA00022729"/>
    </source>
</evidence>
<feature type="compositionally biased region" description="Polar residues" evidence="3">
    <location>
        <begin position="163"/>
        <end position="184"/>
    </location>
</feature>
<feature type="domain" description="DUF1542" evidence="6">
    <location>
        <begin position="1453"/>
        <end position="1528"/>
    </location>
</feature>
<feature type="compositionally biased region" description="Low complexity" evidence="3">
    <location>
        <begin position="84"/>
        <end position="100"/>
    </location>
</feature>
<feature type="compositionally biased region" description="Basic and acidic residues" evidence="3">
    <location>
        <begin position="152"/>
        <end position="162"/>
    </location>
</feature>
<feature type="domain" description="DUF1542" evidence="6">
    <location>
        <begin position="1376"/>
        <end position="1451"/>
    </location>
</feature>
<feature type="domain" description="DUF1542" evidence="6">
    <location>
        <begin position="991"/>
        <end position="1066"/>
    </location>
</feature>
<feature type="region of interest" description="Disordered" evidence="3">
    <location>
        <begin position="40"/>
        <end position="100"/>
    </location>
</feature>
<feature type="domain" description="DUF1542" evidence="6">
    <location>
        <begin position="1685"/>
        <end position="1758"/>
    </location>
</feature>
<evidence type="ECO:0000256" key="4">
    <source>
        <dbReference type="SAM" id="SignalP"/>
    </source>
</evidence>
<dbReference type="Proteomes" id="UP000240717">
    <property type="component" value="Unassembled WGS sequence"/>
</dbReference>
<feature type="domain" description="DUF1542" evidence="6">
    <location>
        <begin position="1531"/>
        <end position="1604"/>
    </location>
</feature>
<dbReference type="Pfam" id="PF04650">
    <property type="entry name" value="YSIRK_signal"/>
    <property type="match status" value="1"/>
</dbReference>
<feature type="compositionally biased region" description="Low complexity" evidence="3">
    <location>
        <begin position="197"/>
        <end position="209"/>
    </location>
</feature>
<feature type="region of interest" description="Disordered" evidence="3">
    <location>
        <begin position="596"/>
        <end position="623"/>
    </location>
</feature>
<reference evidence="7 8" key="1">
    <citation type="journal article" date="2016" name="Front. Microbiol.">
        <title>Comprehensive Phylogenetic Analysis of Bovine Non-aureus Staphylococci Species Based on Whole-Genome Sequencing.</title>
        <authorList>
            <person name="Naushad S."/>
            <person name="Barkema H.W."/>
            <person name="Luby C."/>
            <person name="Condas L.A."/>
            <person name="Nobrega D.B."/>
            <person name="Carson D.A."/>
            <person name="De Buck J."/>
        </authorList>
    </citation>
    <scope>NUCLEOTIDE SEQUENCE [LARGE SCALE GENOMIC DNA]</scope>
    <source>
        <strain evidence="7 8">SNUC 2993</strain>
    </source>
</reference>
<feature type="region of interest" description="Disordered" evidence="3">
    <location>
        <begin position="849"/>
        <end position="871"/>
    </location>
</feature>
<feature type="domain" description="DUF1542" evidence="6">
    <location>
        <begin position="1069"/>
        <end position="1144"/>
    </location>
</feature>
<dbReference type="NCBIfam" id="TIGR01167">
    <property type="entry name" value="LPXTG_anchor"/>
    <property type="match status" value="1"/>
</dbReference>
<feature type="domain" description="DUF1542" evidence="6">
    <location>
        <begin position="683"/>
        <end position="757"/>
    </location>
</feature>
<feature type="compositionally biased region" description="Low complexity" evidence="3">
    <location>
        <begin position="708"/>
        <end position="723"/>
    </location>
</feature>
<feature type="domain" description="DUF1542" evidence="6">
    <location>
        <begin position="761"/>
        <end position="835"/>
    </location>
</feature>
<feature type="chain" id="PRO_5015567694" evidence="4">
    <location>
        <begin position="39"/>
        <end position="1849"/>
    </location>
</feature>
<dbReference type="STRING" id="1194526.A284_05000"/>
<feature type="domain" description="DUF1542" evidence="6">
    <location>
        <begin position="1222"/>
        <end position="1295"/>
    </location>
</feature>
<feature type="domain" description="DUF1542" evidence="6">
    <location>
        <begin position="374"/>
        <end position="450"/>
    </location>
</feature>
<name>A0A2T4Q1U9_STAWA</name>
<evidence type="ECO:0000256" key="3">
    <source>
        <dbReference type="SAM" id="MobiDB-lite"/>
    </source>
</evidence>
<accession>A0A2T4Q1U9</accession>
<feature type="region of interest" description="Disordered" evidence="3">
    <location>
        <begin position="1754"/>
        <end position="1822"/>
    </location>
</feature>
<feature type="domain" description="DUF1542" evidence="6">
    <location>
        <begin position="837"/>
        <end position="911"/>
    </location>
</feature>
<feature type="compositionally biased region" description="Low complexity" evidence="3">
    <location>
        <begin position="1001"/>
        <end position="1016"/>
    </location>
</feature>
<organism evidence="7 8">
    <name type="scientific">Staphylococcus warneri</name>
    <dbReference type="NCBI Taxonomy" id="1292"/>
    <lineage>
        <taxon>Bacteria</taxon>
        <taxon>Bacillati</taxon>
        <taxon>Bacillota</taxon>
        <taxon>Bacilli</taxon>
        <taxon>Bacillales</taxon>
        <taxon>Staphylococcaceae</taxon>
        <taxon>Staphylococcus</taxon>
    </lineage>
</organism>
<feature type="domain" description="DUF1542" evidence="6">
    <location>
        <begin position="220"/>
        <end position="294"/>
    </location>
</feature>